<sequence>MTGSGSCLGALDGEWQPASLLAVLCRSSFPRALVKSAANDWSVVMQMGAKSVQLQKLSRPLGFLLPAHLLSRTLFTCQIQTITAQKSWTSLVRWVCLPIRVFKTKHKVLFHPSLSQVQMSRR</sequence>
<reference evidence="1 2" key="1">
    <citation type="submission" date="2016-10" db="EMBL/GenBank/DDBJ databases">
        <title>Comparative genome analysis of multiple Pseudomonas spp. focuses on biocontrol and plant growth promoting traits.</title>
        <authorList>
            <person name="Tao X.-Y."/>
            <person name="Taylor C.G."/>
        </authorList>
    </citation>
    <scope>NUCLEOTIDE SEQUENCE [LARGE SCALE GENOMIC DNA]</scope>
    <source>
        <strain evidence="1 2">38D4</strain>
    </source>
</reference>
<name>A0A423JLV3_9PSED</name>
<accession>A0A423JLV3</accession>
<protein>
    <submittedName>
        <fullName evidence="1">Uncharacterized protein</fullName>
    </submittedName>
</protein>
<proteinExistence type="predicted"/>
<dbReference type="Proteomes" id="UP000286351">
    <property type="component" value="Unassembled WGS sequence"/>
</dbReference>
<dbReference type="AlphaFoldDB" id="A0A423JLV3"/>
<comment type="caution">
    <text evidence="1">The sequence shown here is derived from an EMBL/GenBank/DDBJ whole genome shotgun (WGS) entry which is preliminary data.</text>
</comment>
<evidence type="ECO:0000313" key="1">
    <source>
        <dbReference type="EMBL" id="RON38629.1"/>
    </source>
</evidence>
<evidence type="ECO:0000313" key="2">
    <source>
        <dbReference type="Proteomes" id="UP000286351"/>
    </source>
</evidence>
<gene>
    <name evidence="1" type="ORF">BK664_14970</name>
</gene>
<dbReference type="EMBL" id="MOBO01000012">
    <property type="protein sequence ID" value="RON38629.1"/>
    <property type="molecule type" value="Genomic_DNA"/>
</dbReference>
<organism evidence="1 2">
    <name type="scientific">Pseudomonas brassicacearum</name>
    <dbReference type="NCBI Taxonomy" id="930166"/>
    <lineage>
        <taxon>Bacteria</taxon>
        <taxon>Pseudomonadati</taxon>
        <taxon>Pseudomonadota</taxon>
        <taxon>Gammaproteobacteria</taxon>
        <taxon>Pseudomonadales</taxon>
        <taxon>Pseudomonadaceae</taxon>
        <taxon>Pseudomonas</taxon>
    </lineage>
</organism>